<name>A4X6F0_SALTO</name>
<proteinExistence type="predicted"/>
<keyword evidence="4" id="KW-1185">Reference proteome</keyword>
<dbReference type="Pfam" id="PF20703">
    <property type="entry name" value="nSTAND1"/>
    <property type="match status" value="1"/>
</dbReference>
<protein>
    <recommendedName>
        <fullName evidence="2">Novel STAND NTPase 1 domain-containing protein</fullName>
    </recommendedName>
</protein>
<accession>A4X6F0</accession>
<dbReference type="Proteomes" id="UP000000235">
    <property type="component" value="Chromosome"/>
</dbReference>
<dbReference type="eggNOG" id="COG5635">
    <property type="taxonomic scope" value="Bacteria"/>
</dbReference>
<dbReference type="KEGG" id="stp:Strop_1996"/>
<sequence length="1482" mass="164323">MSPRPGGEADKLGNHYEGAWIVLHVLEVLAGTAESVTVEELGEIGKGAEFTLRRRVASEIHQVKRQRGSANYWKLGDLHAEGVLHAARSHVAAGRQFHFVSTIPAQELQDLAEQARHSPDAKTFLDSLHGKAEQRFNYLSSTVYGSVQTAWETLRGTWGHWSSEREIRNRNAALAGLLLTGAPAPTAAVTLADLAVENLATTLDKQTISDLLLHYDLEIVPAGVAPTLVRATRNVHDSWKASIERELFRPSIHRVEAEQISERLLYDSRCAFAVGVGGSGKSAVLHEVVEQAESRDWAVLALRLDRQEPFSSTVELGQRFGLEASPTSSLARVARDQPSLLVIDQLDAVSKASGRMPQTFDAVADLVREATAFPNMRVLLACRKFDLENDDRIRTLTKEHQAKQVLVAELSDEQVLDAVWALGIAPGRLSRQQKAILRLPLHLKLLATIAEKTETFAFTTTRELFNAYWDQKRQDCRTRRGGTVRFADVVGALADEMSARQRLVAPVSVLDDNDLSDDADVLASEHVLIRDGQQYAFFHETFFDYAFARRWTRRDQSLVAFLLTGEQELFRRSQVRQILTYIREENPERVVTEMEALLTEPAIRYHIKHVALALLRAMDAPTVHEWRMVERLLARNDLPFVDQLWLSLRVLPWFDRLDAEGAFSAWLSGNDEQLQEQALGAMIGGVKERPDRMAALLAPHAGRAAKYPAWLRWITRFADVYGSRALFELVTEAVRRCEYDGHEHELFMSVHDLAKHQPEWAVELLAAYLVDRSDALAFDDRTRVKALLLREHGAMDLVIGAAAGTPASFSKALVPYMLKVMALTAYERDDGRLLDRHFMHRDHEPPYHELEEALAVGAVDALRKYVQQQPDEARPLLDQLAADQHEAAQWLLYAALAAAGAVCADYAVALLLDREDGLYAVNSLWEVRLLIEAISPHLSDEWFSRLEQAVMGFRPSWDSRPSGRVSFSFLSAMDEGRLSDTGRRRLGELRRLFNEEQPSAPVSFTGGFMGSPIPQASAEKMNDDQWLRAMAKHNADREDWRTLKGGARELSQVLKEEVKKDPGRFCRLALRIGQETHPAYTDAILMGLADGEAPVDDELVFQAVRHIASLNNPAHDRWLGWALRRHVKADVPADLIGILIDRAMRSTDPTDESLSQAPDTEDGDEDERDRLLERGINTARGQGAEILGDLLVHDIDGSRTKLVLPTLDQLAVDPSLAVRACVAHLIAACLRHARSEAIAAFRKLIDADDRVLATRHVELLVVYIGNGDAEIVKPVIQRMLASTYARVRRAGGRLAAYAGLELSADELLAVARTSDDVSIRSGAAKVCAGRLPFTANAAAAGAAVIQFVDDADQQVRREAAGVAATLRGRALRSFERELTALIASPSFSDAAPQLLITLDRAPDRVDDLIMKCARRFVEVHGRDAGDISTGAAADARDVGELLMRAYAQAADTRARAEVLDMLDSLLIAGAYGVAEMVDAGDR</sequence>
<dbReference type="RefSeq" id="WP_011905880.1">
    <property type="nucleotide sequence ID" value="NC_009380.1"/>
</dbReference>
<reference evidence="4" key="1">
    <citation type="journal article" date="2007" name="Proc. Natl. Acad. Sci. U.S.A.">
        <title>Genome sequencing reveals complex secondary metabolome in the marine actinomycete Salinispora tropica.</title>
        <authorList>
            <person name="Udwary D.W."/>
            <person name="Zeigler L."/>
            <person name="Asolkar R.N."/>
            <person name="Singan V."/>
            <person name="Lapidus A."/>
            <person name="Fenical W."/>
            <person name="Jensen P.R."/>
            <person name="Moore B.S."/>
        </authorList>
    </citation>
    <scope>NUCLEOTIDE SEQUENCE [LARGE SCALE GENOMIC DNA]</scope>
    <source>
        <strain evidence="4">ATCC BAA-916 / DSM 44818 / CNB-440</strain>
    </source>
</reference>
<dbReference type="PATRIC" id="fig|369723.5.peg.2048"/>
<feature type="region of interest" description="Disordered" evidence="1">
    <location>
        <begin position="1147"/>
        <end position="1167"/>
    </location>
</feature>
<dbReference type="EMBL" id="CP000667">
    <property type="protein sequence ID" value="ABP54450.1"/>
    <property type="molecule type" value="Genomic_DNA"/>
</dbReference>
<evidence type="ECO:0000259" key="2">
    <source>
        <dbReference type="Pfam" id="PF20703"/>
    </source>
</evidence>
<gene>
    <name evidence="3" type="ordered locus">Strop_1996</name>
</gene>
<evidence type="ECO:0000256" key="1">
    <source>
        <dbReference type="SAM" id="MobiDB-lite"/>
    </source>
</evidence>
<dbReference type="SUPFAM" id="SSF48371">
    <property type="entry name" value="ARM repeat"/>
    <property type="match status" value="1"/>
</dbReference>
<feature type="domain" description="Novel STAND NTPase 1" evidence="2">
    <location>
        <begin position="258"/>
        <end position="419"/>
    </location>
</feature>
<dbReference type="InterPro" id="IPR049052">
    <property type="entry name" value="nSTAND1"/>
</dbReference>
<evidence type="ECO:0000313" key="3">
    <source>
        <dbReference type="EMBL" id="ABP54450.1"/>
    </source>
</evidence>
<dbReference type="STRING" id="369723.Strop_1996"/>
<organism evidence="3 4">
    <name type="scientific">Salinispora tropica (strain ATCC BAA-916 / DSM 44818 / JCM 13857 / NBRC 105044 / CNB-440)</name>
    <dbReference type="NCBI Taxonomy" id="369723"/>
    <lineage>
        <taxon>Bacteria</taxon>
        <taxon>Bacillati</taxon>
        <taxon>Actinomycetota</taxon>
        <taxon>Actinomycetes</taxon>
        <taxon>Micromonosporales</taxon>
        <taxon>Micromonosporaceae</taxon>
        <taxon>Salinispora</taxon>
    </lineage>
</organism>
<evidence type="ECO:0000313" key="4">
    <source>
        <dbReference type="Proteomes" id="UP000000235"/>
    </source>
</evidence>
<dbReference type="InterPro" id="IPR016024">
    <property type="entry name" value="ARM-type_fold"/>
</dbReference>
<dbReference type="HOGENOM" id="CLU_247919_0_0_11"/>